<accession>A0A1G7LPB7</accession>
<evidence type="ECO:0000313" key="3">
    <source>
        <dbReference type="Proteomes" id="UP000198972"/>
    </source>
</evidence>
<evidence type="ECO:0000313" key="2">
    <source>
        <dbReference type="EMBL" id="SDF51263.1"/>
    </source>
</evidence>
<gene>
    <name evidence="2" type="ORF">SAMN04488542_11213</name>
</gene>
<proteinExistence type="predicted"/>
<dbReference type="STRING" id="670482.SAMN04488542_11213"/>
<dbReference type="SMART" id="SM00530">
    <property type="entry name" value="HTH_XRE"/>
    <property type="match status" value="1"/>
</dbReference>
<dbReference type="InterPro" id="IPR001387">
    <property type="entry name" value="Cro/C1-type_HTH"/>
</dbReference>
<organism evidence="2 3">
    <name type="scientific">Fontibacillus panacisegetis</name>
    <dbReference type="NCBI Taxonomy" id="670482"/>
    <lineage>
        <taxon>Bacteria</taxon>
        <taxon>Bacillati</taxon>
        <taxon>Bacillota</taxon>
        <taxon>Bacilli</taxon>
        <taxon>Bacillales</taxon>
        <taxon>Paenibacillaceae</taxon>
        <taxon>Fontibacillus</taxon>
    </lineage>
</organism>
<name>A0A1G7LPB7_9BACL</name>
<dbReference type="GO" id="GO:0003677">
    <property type="term" value="F:DNA binding"/>
    <property type="evidence" value="ECO:0007669"/>
    <property type="project" value="InterPro"/>
</dbReference>
<dbReference type="EMBL" id="FNBG01000012">
    <property type="protein sequence ID" value="SDF51263.1"/>
    <property type="molecule type" value="Genomic_DNA"/>
</dbReference>
<dbReference type="InterPro" id="IPR010982">
    <property type="entry name" value="Lambda_DNA-bd_dom_sf"/>
</dbReference>
<dbReference type="SUPFAM" id="SSF47413">
    <property type="entry name" value="lambda repressor-like DNA-binding domains"/>
    <property type="match status" value="1"/>
</dbReference>
<feature type="domain" description="HTH cro/C1-type" evidence="1">
    <location>
        <begin position="25"/>
        <end position="80"/>
    </location>
</feature>
<dbReference type="CDD" id="cd00093">
    <property type="entry name" value="HTH_XRE"/>
    <property type="match status" value="1"/>
</dbReference>
<dbReference type="Gene3D" id="1.10.260.40">
    <property type="entry name" value="lambda repressor-like DNA-binding domains"/>
    <property type="match status" value="1"/>
</dbReference>
<keyword evidence="3" id="KW-1185">Reference proteome</keyword>
<protein>
    <recommendedName>
        <fullName evidence="1">HTH cro/C1-type domain-containing protein</fullName>
    </recommendedName>
</protein>
<evidence type="ECO:0000259" key="1">
    <source>
        <dbReference type="SMART" id="SM00530"/>
    </source>
</evidence>
<dbReference type="Pfam" id="PF13443">
    <property type="entry name" value="HTH_26"/>
    <property type="match status" value="1"/>
</dbReference>
<dbReference type="AlphaFoldDB" id="A0A1G7LPB7"/>
<reference evidence="2 3" key="1">
    <citation type="submission" date="2016-10" db="EMBL/GenBank/DDBJ databases">
        <authorList>
            <person name="de Groot N.N."/>
        </authorList>
    </citation>
    <scope>NUCLEOTIDE SEQUENCE [LARGE SCALE GENOMIC DNA]</scope>
    <source>
        <strain evidence="2 3">DSM 28129</strain>
    </source>
</reference>
<sequence length="93" mass="10495">MGYDVGKQSFVSGDYRLKFELGRCLLHERLVDCGMTIDDLAQTLLYKSERLSDYIENKRIMPLKAAISIADTLGCTASDLYELIPIESTQELT</sequence>
<dbReference type="Proteomes" id="UP000198972">
    <property type="component" value="Unassembled WGS sequence"/>
</dbReference>